<organism evidence="3 4">
    <name type="scientific">Cephaloticoccus capnophilus</name>
    <dbReference type="NCBI Taxonomy" id="1548208"/>
    <lineage>
        <taxon>Bacteria</taxon>
        <taxon>Pseudomonadati</taxon>
        <taxon>Verrucomicrobiota</taxon>
        <taxon>Opitutia</taxon>
        <taxon>Opitutales</taxon>
        <taxon>Opitutaceae</taxon>
        <taxon>Cephaloticoccus</taxon>
    </lineage>
</organism>
<dbReference type="PANTHER" id="PTHR43649">
    <property type="entry name" value="ARABINOSE-BINDING PROTEIN-RELATED"/>
    <property type="match status" value="1"/>
</dbReference>
<dbReference type="EMBL" id="LSZP01000029">
    <property type="protein sequence ID" value="KXU36194.1"/>
    <property type="molecule type" value="Genomic_DNA"/>
</dbReference>
<comment type="caution">
    <text evidence="3">The sequence shown here is derived from an EMBL/GenBank/DDBJ whole genome shotgun (WGS) entry which is preliminary data.</text>
</comment>
<reference evidence="3 4" key="1">
    <citation type="submission" date="2016-02" db="EMBL/GenBank/DDBJ databases">
        <authorList>
            <person name="Wen L."/>
            <person name="He K."/>
            <person name="Yang H."/>
        </authorList>
    </citation>
    <scope>NUCLEOTIDE SEQUENCE [LARGE SCALE GENOMIC DNA]</scope>
    <source>
        <strain evidence="3 4">CV41</strain>
    </source>
</reference>
<dbReference type="GO" id="GO:0042597">
    <property type="term" value="C:periplasmic space"/>
    <property type="evidence" value="ECO:0007669"/>
    <property type="project" value="UniProtKB-SubCell"/>
</dbReference>
<protein>
    <recommendedName>
        <fullName evidence="5">Extracellular solute-binding protein</fullName>
    </recommendedName>
</protein>
<evidence type="ECO:0000256" key="1">
    <source>
        <dbReference type="ARBA" id="ARBA00004418"/>
    </source>
</evidence>
<dbReference type="STRING" id="1548208.AXK12_03810"/>
<name>A0A139SNW6_9BACT</name>
<accession>A0A139SNW6</accession>
<evidence type="ECO:0000313" key="3">
    <source>
        <dbReference type="EMBL" id="KXU36194.1"/>
    </source>
</evidence>
<dbReference type="SUPFAM" id="SSF53850">
    <property type="entry name" value="Periplasmic binding protein-like II"/>
    <property type="match status" value="1"/>
</dbReference>
<dbReference type="InterPro" id="IPR006059">
    <property type="entry name" value="SBP"/>
</dbReference>
<evidence type="ECO:0000256" key="2">
    <source>
        <dbReference type="ARBA" id="ARBA00008520"/>
    </source>
</evidence>
<sequence>MLVILAIAGVTSVLVAWLPKREAAGIVFWLTSGRHEVAYQPVVAQWNEASRARRFGSQPSLAMTRMANRSFEQLMLSGFLSGTPVADLLESSDDTIPRAFLGPVEQVGFVDLTQRLREEGIYERFELRAFDPFTSRGHIFGLPRGVHPVLLAYRADIVEAAGIDLSQVETWEDYFRAMRPLMADNDGDGQPDRYLLSFNEVATNELTILMLQNGGVFFDDEELPDFANEKNAHVLATVVSWMTGPDRVAQTTTPNSHLRNPDGFALAVPMPDWLLSVWKMELPMLTGKLKLMPLPAWERGGRRTSTRGGSMIGINRRSPHAEAAWEIAKTLYTSREVAEQLYRETSIISPLKEFWGEAFYAEPDPYVSGQAAGLLYIEQAPHVPKRTSSPYAATAETYMIGAFLDLREYAEQHAVYDAEALKPVALRLLEEAQHSLRHLILRNTFLSPPTK</sequence>
<proteinExistence type="inferred from homology"/>
<comment type="similarity">
    <text evidence="2">Belongs to the bacterial solute-binding protein 1 family.</text>
</comment>
<comment type="subcellular location">
    <subcellularLocation>
        <location evidence="1">Periplasm</location>
    </subcellularLocation>
</comment>
<evidence type="ECO:0000313" key="4">
    <source>
        <dbReference type="Proteomes" id="UP000071392"/>
    </source>
</evidence>
<dbReference type="InterPro" id="IPR050490">
    <property type="entry name" value="Bact_solute-bd_prot1"/>
</dbReference>
<dbReference type="Proteomes" id="UP000071392">
    <property type="component" value="Unassembled WGS sequence"/>
</dbReference>
<gene>
    <name evidence="3" type="ORF">AXK12_03810</name>
</gene>
<dbReference type="Gene3D" id="3.40.190.10">
    <property type="entry name" value="Periplasmic binding protein-like II"/>
    <property type="match status" value="1"/>
</dbReference>
<keyword evidence="4" id="KW-1185">Reference proteome</keyword>
<dbReference type="Pfam" id="PF01547">
    <property type="entry name" value="SBP_bac_1"/>
    <property type="match status" value="1"/>
</dbReference>
<evidence type="ECO:0008006" key="5">
    <source>
        <dbReference type="Google" id="ProtNLM"/>
    </source>
</evidence>
<dbReference type="AlphaFoldDB" id="A0A139SNW6"/>